<proteinExistence type="inferred from homology"/>
<organism evidence="2 3">
    <name type="scientific">Apiospora aurea</name>
    <dbReference type="NCBI Taxonomy" id="335848"/>
    <lineage>
        <taxon>Eukaryota</taxon>
        <taxon>Fungi</taxon>
        <taxon>Dikarya</taxon>
        <taxon>Ascomycota</taxon>
        <taxon>Pezizomycotina</taxon>
        <taxon>Sordariomycetes</taxon>
        <taxon>Xylariomycetidae</taxon>
        <taxon>Amphisphaeriales</taxon>
        <taxon>Apiosporaceae</taxon>
        <taxon>Apiospora</taxon>
    </lineage>
</organism>
<dbReference type="Gene3D" id="3.30.760.10">
    <property type="entry name" value="RNA Cap, Translation Initiation Factor Eif4e"/>
    <property type="match status" value="1"/>
</dbReference>
<dbReference type="Pfam" id="PF08939">
    <property type="entry name" value="Bles03"/>
    <property type="match status" value="1"/>
</dbReference>
<dbReference type="EMBL" id="JAQQWE010000008">
    <property type="protein sequence ID" value="KAK7943272.1"/>
    <property type="molecule type" value="Genomic_DNA"/>
</dbReference>
<dbReference type="InterPro" id="IPR015034">
    <property type="entry name" value="Bles03"/>
</dbReference>
<evidence type="ECO:0000313" key="2">
    <source>
        <dbReference type="EMBL" id="KAK7943272.1"/>
    </source>
</evidence>
<gene>
    <name evidence="2" type="ORF">PG986_012385</name>
</gene>
<dbReference type="RefSeq" id="XP_066695303.1">
    <property type="nucleotide sequence ID" value="XM_066848607.1"/>
</dbReference>
<dbReference type="InterPro" id="IPR023398">
    <property type="entry name" value="TIF_eIF4e-like"/>
</dbReference>
<dbReference type="SUPFAM" id="SSF55418">
    <property type="entry name" value="eIF4e-like"/>
    <property type="match status" value="1"/>
</dbReference>
<comment type="caution">
    <text evidence="2">The sequence shown here is derived from an EMBL/GenBank/DDBJ whole genome shotgun (WGS) entry which is preliminary data.</text>
</comment>
<sequence length="303" mass="34074">MDSGDESDFYGGEDTTKELEQRVGSFDIQDWWEQRQHVQSALRLQAMRQTETTNTAHLHNPYAKYSYAWQLGESVDAFLKRLPPATTDQSESCPWIFICNPYIERKPKFLAQNQHVRGCEDEGPEEELSDVPRFIEGGRERLSMVTGFSDFMKKSTKSQAVIAREVNKAGKEATGDILDLALNLHVKCGKWMIFCPVHSVNEIWALVAKATANNELGIAAKVAPRSAVDQRTERLICVYTVDFSDKADVQKVAVKLKQLGLVQAHGRPLYYKPDCYTYLGIGSSNPWGIKASIYNTSDILGKS</sequence>
<dbReference type="Proteomes" id="UP001391051">
    <property type="component" value="Unassembled WGS sequence"/>
</dbReference>
<dbReference type="GeneID" id="92081669"/>
<dbReference type="PANTHER" id="PTHR31977:SF1">
    <property type="entry name" value="UPF0696 PROTEIN C11ORF68"/>
    <property type="match status" value="1"/>
</dbReference>
<name>A0ABR1PZU4_9PEZI</name>
<keyword evidence="3" id="KW-1185">Reference proteome</keyword>
<reference evidence="2 3" key="1">
    <citation type="submission" date="2023-01" db="EMBL/GenBank/DDBJ databases">
        <title>Analysis of 21 Apiospora genomes using comparative genomics revels a genus with tremendous synthesis potential of carbohydrate active enzymes and secondary metabolites.</title>
        <authorList>
            <person name="Sorensen T."/>
        </authorList>
    </citation>
    <scope>NUCLEOTIDE SEQUENCE [LARGE SCALE GENOMIC DNA]</scope>
    <source>
        <strain evidence="2 3">CBS 24483</strain>
    </source>
</reference>
<evidence type="ECO:0000313" key="3">
    <source>
        <dbReference type="Proteomes" id="UP001391051"/>
    </source>
</evidence>
<evidence type="ECO:0008006" key="4">
    <source>
        <dbReference type="Google" id="ProtNLM"/>
    </source>
</evidence>
<comment type="similarity">
    <text evidence="1">Belongs to the UPF0696 family.</text>
</comment>
<accession>A0ABR1PZU4</accession>
<evidence type="ECO:0000256" key="1">
    <source>
        <dbReference type="ARBA" id="ARBA00010568"/>
    </source>
</evidence>
<dbReference type="PANTHER" id="PTHR31977">
    <property type="entry name" value="UPF0696 PROTEIN C11ORF68"/>
    <property type="match status" value="1"/>
</dbReference>
<protein>
    <recommendedName>
        <fullName evidence="4">DUF1917-domain-containing protein</fullName>
    </recommendedName>
</protein>